<dbReference type="GO" id="GO:0031012">
    <property type="term" value="C:extracellular matrix"/>
    <property type="evidence" value="ECO:0007669"/>
    <property type="project" value="InterPro"/>
</dbReference>
<dbReference type="Proteomes" id="UP000324106">
    <property type="component" value="Chromosome"/>
</dbReference>
<evidence type="ECO:0000256" key="3">
    <source>
        <dbReference type="ARBA" id="ARBA00022801"/>
    </source>
</evidence>
<feature type="domain" description="Peptidase M10 metallopeptidase" evidence="5">
    <location>
        <begin position="235"/>
        <end position="264"/>
    </location>
</feature>
<keyword evidence="2" id="KW-0479">Metal-binding</keyword>
<dbReference type="GO" id="GO:0006508">
    <property type="term" value="P:proteolysis"/>
    <property type="evidence" value="ECO:0007669"/>
    <property type="project" value="UniProtKB-KW"/>
</dbReference>
<evidence type="ECO:0000313" key="6">
    <source>
        <dbReference type="EMBL" id="QES17742.1"/>
    </source>
</evidence>
<dbReference type="Gene3D" id="3.40.390.10">
    <property type="entry name" value="Collagenase (Catalytic Domain)"/>
    <property type="match status" value="1"/>
</dbReference>
<evidence type="ECO:0000313" key="7">
    <source>
        <dbReference type="Proteomes" id="UP000324106"/>
    </source>
</evidence>
<evidence type="ECO:0000256" key="2">
    <source>
        <dbReference type="ARBA" id="ARBA00022723"/>
    </source>
</evidence>
<dbReference type="EMBL" id="CP029194">
    <property type="protein sequence ID" value="QES17742.1"/>
    <property type="molecule type" value="Genomic_DNA"/>
</dbReference>
<dbReference type="SUPFAM" id="SSF55486">
    <property type="entry name" value="Metalloproteases ('zincins'), catalytic domain"/>
    <property type="match status" value="1"/>
</dbReference>
<evidence type="ECO:0000256" key="4">
    <source>
        <dbReference type="ARBA" id="ARBA00022833"/>
    </source>
</evidence>
<reference evidence="6 7" key="1">
    <citation type="submission" date="2018-05" db="EMBL/GenBank/DDBJ databases">
        <title>Streptomyces venezuelae.</title>
        <authorList>
            <person name="Kim W."/>
            <person name="Lee N."/>
            <person name="Cho B.-K."/>
        </authorList>
    </citation>
    <scope>NUCLEOTIDE SEQUENCE [LARGE SCALE GENOMIC DNA]</scope>
    <source>
        <strain evidence="6 7">ATCC 15068</strain>
    </source>
</reference>
<proteinExistence type="predicted"/>
<keyword evidence="3" id="KW-0378">Hydrolase</keyword>
<organism evidence="6 7">
    <name type="scientific">Streptomyces venezuelae</name>
    <dbReference type="NCBI Taxonomy" id="54571"/>
    <lineage>
        <taxon>Bacteria</taxon>
        <taxon>Bacillati</taxon>
        <taxon>Actinomycetota</taxon>
        <taxon>Actinomycetes</taxon>
        <taxon>Kitasatosporales</taxon>
        <taxon>Streptomycetaceae</taxon>
        <taxon>Streptomyces</taxon>
    </lineage>
</organism>
<sequence length="289" mass="31246">MPVCSAAPCLRSRTRSGRRHWGNYMLRAARPMVGLVGLMLMLMGLTVPQAAADPLRGTDPKTAVAQHDEAVYVVQEREDGTVYTAIYEPAAGVTPDELRASLRRQGIRGVQDAEPTATAGLGTLGCSPIVGTASALCGAKWSYGAYNDPQVYFLDHTSDSWPVSDAQVDWYQAPGIDAYYRWYTAGCPSGRHCVHTYSGSYGTDWYGQTSYTTSGGYFVDGSVVVRLNDQVTPNTYAARRSVACHEMGHALGLDHNGSTNSCMSVPEFPQHPSSQDFSVLNLLYPKAGT</sequence>
<evidence type="ECO:0000256" key="1">
    <source>
        <dbReference type="ARBA" id="ARBA00022670"/>
    </source>
</evidence>
<dbReference type="Pfam" id="PF00413">
    <property type="entry name" value="Peptidase_M10"/>
    <property type="match status" value="1"/>
</dbReference>
<evidence type="ECO:0000259" key="5">
    <source>
        <dbReference type="Pfam" id="PF00413"/>
    </source>
</evidence>
<dbReference type="AlphaFoldDB" id="A0A5P2AHZ0"/>
<dbReference type="InterPro" id="IPR024079">
    <property type="entry name" value="MetalloPept_cat_dom_sf"/>
</dbReference>
<name>A0A5P2AHZ0_STRVZ</name>
<accession>A0A5P2AHZ0</accession>
<protein>
    <recommendedName>
        <fullName evidence="5">Peptidase M10 metallopeptidase domain-containing protein</fullName>
    </recommendedName>
</protein>
<keyword evidence="4" id="KW-0862">Zinc</keyword>
<dbReference type="GO" id="GO:0004222">
    <property type="term" value="F:metalloendopeptidase activity"/>
    <property type="evidence" value="ECO:0007669"/>
    <property type="project" value="InterPro"/>
</dbReference>
<keyword evidence="1" id="KW-0645">Protease</keyword>
<dbReference type="InterPro" id="IPR001818">
    <property type="entry name" value="Pept_M10_metallopeptidase"/>
</dbReference>
<dbReference type="GO" id="GO:0008270">
    <property type="term" value="F:zinc ion binding"/>
    <property type="evidence" value="ECO:0007669"/>
    <property type="project" value="InterPro"/>
</dbReference>
<dbReference type="OrthoDB" id="7594344at2"/>
<gene>
    <name evidence="6" type="ORF">DEJ46_00335</name>
</gene>